<comment type="caution">
    <text evidence="1">The sequence shown here is derived from an EMBL/GenBank/DDBJ whole genome shotgun (WGS) entry which is preliminary data.</text>
</comment>
<evidence type="ECO:0000313" key="1">
    <source>
        <dbReference type="EMBL" id="OXR39964.1"/>
    </source>
</evidence>
<keyword evidence="2" id="KW-1185">Reference proteome</keyword>
<dbReference type="RefSeq" id="WP_051043633.1">
    <property type="nucleotide sequence ID" value="NZ_JAAXOR010000002.1"/>
</dbReference>
<accession>A0A231GTL5</accession>
<dbReference type="AlphaFoldDB" id="A0A231GTL5"/>
<sequence>MNIDWQTYYEAAKKCQDLATELRRADKPVHDAVKDDCNGMSGDANGCKQWGQSYDQAAHHTLQASASLANALTNYGAVLYAQGFHWGNSNKSNPPRPDTRQVGDYTVSLPTSVPANGGRGFDDHGGVKAFFDKLVLEVANKFGKLPNADVAKLDRAHTAWRTFATHQSLTNAAADIATISATFDGMDDATNRQLIQDHFATLKTSADNVATGAQSIATAAGQYHDATVSFGHDTANKINWLEAGIAAAAVAGIALAIFTVGMSVEAAGEGIAAAVTATIGAIQEAFSSSALVEILGVTTLAVGAVATVKAFEAVPVNELEKDAAKLAAIIAMKVIIDDHGDGSGSTIDDPTREIAKNIAEHANGRGQQGTGDHFVKGVAPENLADYVEKVLNNELPNEETRYLSNGRIAYWDPATGAVVIENGNGGSVYTPKDGHDYFEHELR</sequence>
<dbReference type="EMBL" id="NGAF01000049">
    <property type="protein sequence ID" value="OXR39964.1"/>
    <property type="molecule type" value="Genomic_DNA"/>
</dbReference>
<evidence type="ECO:0008006" key="3">
    <source>
        <dbReference type="Google" id="ProtNLM"/>
    </source>
</evidence>
<protein>
    <recommendedName>
        <fullName evidence="3">Colicin D C-terminal domain-containing protein</fullName>
    </recommendedName>
</protein>
<organism evidence="1 2">
    <name type="scientific">Nocardia cerradoensis</name>
    <dbReference type="NCBI Taxonomy" id="85688"/>
    <lineage>
        <taxon>Bacteria</taxon>
        <taxon>Bacillati</taxon>
        <taxon>Actinomycetota</taxon>
        <taxon>Actinomycetes</taxon>
        <taxon>Mycobacteriales</taxon>
        <taxon>Nocardiaceae</taxon>
        <taxon>Nocardia</taxon>
    </lineage>
</organism>
<gene>
    <name evidence="1" type="ORF">B7C42_07971</name>
</gene>
<name>A0A231GTL5_9NOCA</name>
<proteinExistence type="predicted"/>
<dbReference type="Proteomes" id="UP000215506">
    <property type="component" value="Unassembled WGS sequence"/>
</dbReference>
<evidence type="ECO:0000313" key="2">
    <source>
        <dbReference type="Proteomes" id="UP000215506"/>
    </source>
</evidence>
<reference evidence="1 2" key="1">
    <citation type="submission" date="2017-07" db="EMBL/GenBank/DDBJ databases">
        <title>First draft Genome Sequence of Nocardia cerradoensis isolated from human infection.</title>
        <authorList>
            <person name="Carrasco G."/>
        </authorList>
    </citation>
    <scope>NUCLEOTIDE SEQUENCE [LARGE SCALE GENOMIC DNA]</scope>
    <source>
        <strain evidence="1 2">CNM20130759</strain>
    </source>
</reference>